<dbReference type="Proteomes" id="UP000317176">
    <property type="component" value="Unassembled WGS sequence"/>
</dbReference>
<evidence type="ECO:0000313" key="4">
    <source>
        <dbReference type="Proteomes" id="UP000317176"/>
    </source>
</evidence>
<evidence type="ECO:0000313" key="3">
    <source>
        <dbReference type="EMBL" id="TWI05108.1"/>
    </source>
</evidence>
<dbReference type="AlphaFoldDB" id="A0A562LBV6"/>
<reference evidence="3 4" key="1">
    <citation type="journal article" date="2015" name="Stand. Genomic Sci.">
        <title>Genomic Encyclopedia of Bacterial and Archaeal Type Strains, Phase III: the genomes of soil and plant-associated and newly described type strains.</title>
        <authorList>
            <person name="Whitman W.B."/>
            <person name="Woyke T."/>
            <person name="Klenk H.P."/>
            <person name="Zhou Y."/>
            <person name="Lilburn T.G."/>
            <person name="Beck B.J."/>
            <person name="De Vos P."/>
            <person name="Vandamme P."/>
            <person name="Eisen J.A."/>
            <person name="Garrity G."/>
            <person name="Hugenholtz P."/>
            <person name="Kyrpides N.C."/>
        </authorList>
    </citation>
    <scope>NUCLEOTIDE SEQUENCE [LARGE SCALE GENOMIC DNA]</scope>
    <source>
        <strain evidence="3 4">CGMCC 1.10947</strain>
    </source>
</reference>
<proteinExistence type="predicted"/>
<comment type="caution">
    <text evidence="3">The sequence shown here is derived from an EMBL/GenBank/DDBJ whole genome shotgun (WGS) entry which is preliminary data.</text>
</comment>
<name>A0A562LBV6_9BRAD</name>
<keyword evidence="2" id="KW-0472">Membrane</keyword>
<keyword evidence="2" id="KW-1133">Transmembrane helix</keyword>
<accession>A0A562LBV6</accession>
<evidence type="ECO:0000256" key="2">
    <source>
        <dbReference type="SAM" id="Phobius"/>
    </source>
</evidence>
<evidence type="ECO:0000256" key="1">
    <source>
        <dbReference type="SAM" id="MobiDB-lite"/>
    </source>
</evidence>
<dbReference type="OrthoDB" id="8241609at2"/>
<dbReference type="EMBL" id="VLKL01000008">
    <property type="protein sequence ID" value="TWI05108.1"/>
    <property type="molecule type" value="Genomic_DNA"/>
</dbReference>
<organism evidence="3 4">
    <name type="scientific">Bradyrhizobium daqingense</name>
    <dbReference type="NCBI Taxonomy" id="993502"/>
    <lineage>
        <taxon>Bacteria</taxon>
        <taxon>Pseudomonadati</taxon>
        <taxon>Pseudomonadota</taxon>
        <taxon>Alphaproteobacteria</taxon>
        <taxon>Hyphomicrobiales</taxon>
        <taxon>Nitrobacteraceae</taxon>
        <taxon>Bradyrhizobium</taxon>
    </lineage>
</organism>
<dbReference type="RefSeq" id="WP_145633409.1">
    <property type="nucleotide sequence ID" value="NZ_CP088014.1"/>
</dbReference>
<feature type="region of interest" description="Disordered" evidence="1">
    <location>
        <begin position="1"/>
        <end position="28"/>
    </location>
</feature>
<keyword evidence="2" id="KW-0812">Transmembrane</keyword>
<feature type="transmembrane region" description="Helical" evidence="2">
    <location>
        <begin position="50"/>
        <end position="75"/>
    </location>
</feature>
<feature type="compositionally biased region" description="Basic and acidic residues" evidence="1">
    <location>
        <begin position="1"/>
        <end position="13"/>
    </location>
</feature>
<gene>
    <name evidence="3" type="ORF">IQ17_03273</name>
</gene>
<sequence>MNIRERAVVKDEQAAGQGDGTNQVDAPKTLADKTLADKTLAEPPETGSSLVALCGLGLAVVAMFGWICALAWIGWRLLNWLLF</sequence>
<protein>
    <submittedName>
        <fullName evidence="3">Uncharacterized protein</fullName>
    </submittedName>
</protein>
<keyword evidence="4" id="KW-1185">Reference proteome</keyword>